<dbReference type="InterPro" id="IPR013655">
    <property type="entry name" value="PAS_fold_3"/>
</dbReference>
<dbReference type="OrthoDB" id="411251at2759"/>
<dbReference type="CDD" id="cd00130">
    <property type="entry name" value="PAS"/>
    <property type="match status" value="1"/>
</dbReference>
<protein>
    <recommendedName>
        <fullName evidence="1">PAS domain-containing protein</fullName>
    </recommendedName>
</protein>
<dbReference type="SUPFAM" id="SSF55785">
    <property type="entry name" value="PYP-like sensor domain (PAS domain)"/>
    <property type="match status" value="1"/>
</dbReference>
<evidence type="ECO:0000259" key="1">
    <source>
        <dbReference type="PROSITE" id="PS50112"/>
    </source>
</evidence>
<gene>
    <name evidence="2" type="ORF">EXIGLDRAFT_770099</name>
</gene>
<dbReference type="InterPro" id="IPR035965">
    <property type="entry name" value="PAS-like_dom_sf"/>
</dbReference>
<dbReference type="STRING" id="1314781.A0A165GZA0"/>
<reference evidence="2 3" key="1">
    <citation type="journal article" date="2016" name="Mol. Biol. Evol.">
        <title>Comparative Genomics of Early-Diverging Mushroom-Forming Fungi Provides Insights into the Origins of Lignocellulose Decay Capabilities.</title>
        <authorList>
            <person name="Nagy L.G."/>
            <person name="Riley R."/>
            <person name="Tritt A."/>
            <person name="Adam C."/>
            <person name="Daum C."/>
            <person name="Floudas D."/>
            <person name="Sun H."/>
            <person name="Yadav J.S."/>
            <person name="Pangilinan J."/>
            <person name="Larsson K.H."/>
            <person name="Matsuura K."/>
            <person name="Barry K."/>
            <person name="Labutti K."/>
            <person name="Kuo R."/>
            <person name="Ohm R.A."/>
            <person name="Bhattacharya S.S."/>
            <person name="Shirouzu T."/>
            <person name="Yoshinaga Y."/>
            <person name="Martin F.M."/>
            <person name="Grigoriev I.V."/>
            <person name="Hibbett D.S."/>
        </authorList>
    </citation>
    <scope>NUCLEOTIDE SEQUENCE [LARGE SCALE GENOMIC DNA]</scope>
    <source>
        <strain evidence="2 3">HHB12029</strain>
    </source>
</reference>
<accession>A0A165GZA0</accession>
<dbReference type="AlphaFoldDB" id="A0A165GZA0"/>
<dbReference type="InParanoid" id="A0A165GZA0"/>
<sequence length="269" mass="29862">MEYPTNSSFIVQLDLSVDARWLTSSESTADILGYEVNELRTHSFFHLVHPDESHAARANHVRVVQGDKSAAVVILRLRHKRNGWILCAFSRTVASDRIVGSVALAGPARRAMFRGATASEIVFLTQTPEAARLDVGRWDDYGATPPPRVSPQTLSLRTFLLIDRFTEMSTVQECSNDYFVTRHCVQQSLFNFVHPHDGDAVNECIIALKHWGALQGGMLSDGGFAYIKFRLLFSGRGANTPPHTMGETHVHALMWATSDGIIMVLKKVA</sequence>
<evidence type="ECO:0000313" key="3">
    <source>
        <dbReference type="Proteomes" id="UP000077266"/>
    </source>
</evidence>
<organism evidence="2 3">
    <name type="scientific">Exidia glandulosa HHB12029</name>
    <dbReference type="NCBI Taxonomy" id="1314781"/>
    <lineage>
        <taxon>Eukaryota</taxon>
        <taxon>Fungi</taxon>
        <taxon>Dikarya</taxon>
        <taxon>Basidiomycota</taxon>
        <taxon>Agaricomycotina</taxon>
        <taxon>Agaricomycetes</taxon>
        <taxon>Auriculariales</taxon>
        <taxon>Exidiaceae</taxon>
        <taxon>Exidia</taxon>
    </lineage>
</organism>
<proteinExistence type="predicted"/>
<name>A0A165GZA0_EXIGL</name>
<dbReference type="EMBL" id="KV426032">
    <property type="protein sequence ID" value="KZV91218.1"/>
    <property type="molecule type" value="Genomic_DNA"/>
</dbReference>
<dbReference type="Pfam" id="PF08447">
    <property type="entry name" value="PAS_3"/>
    <property type="match status" value="1"/>
</dbReference>
<dbReference type="PROSITE" id="PS50112">
    <property type="entry name" value="PAS"/>
    <property type="match status" value="1"/>
</dbReference>
<dbReference type="Proteomes" id="UP000077266">
    <property type="component" value="Unassembled WGS sequence"/>
</dbReference>
<dbReference type="InterPro" id="IPR000014">
    <property type="entry name" value="PAS"/>
</dbReference>
<dbReference type="Gene3D" id="3.30.450.20">
    <property type="entry name" value="PAS domain"/>
    <property type="match status" value="1"/>
</dbReference>
<keyword evidence="3" id="KW-1185">Reference proteome</keyword>
<evidence type="ECO:0000313" key="2">
    <source>
        <dbReference type="EMBL" id="KZV91218.1"/>
    </source>
</evidence>
<feature type="domain" description="PAS" evidence="1">
    <location>
        <begin position="1"/>
        <end position="67"/>
    </location>
</feature>